<keyword evidence="5 6" id="KW-0694">RNA-binding</keyword>
<evidence type="ECO:0000256" key="7">
    <source>
        <dbReference type="NCBIfam" id="TIGR00188"/>
    </source>
</evidence>
<dbReference type="Gene3D" id="3.30.230.10">
    <property type="match status" value="1"/>
</dbReference>
<dbReference type="EMBL" id="CYHC01000005">
    <property type="protein sequence ID" value="CUA88848.1"/>
    <property type="molecule type" value="Genomic_DNA"/>
</dbReference>
<dbReference type="EC" id="3.1.26.5" evidence="6 7"/>
<dbReference type="PANTHER" id="PTHR33992:SF1">
    <property type="entry name" value="RIBONUCLEASE P PROTEIN COMPONENT"/>
    <property type="match status" value="1"/>
</dbReference>
<name>A0ABP2A7T0_9HYPH</name>
<comment type="similarity">
    <text evidence="6">Belongs to the RnpA family.</text>
</comment>
<protein>
    <recommendedName>
        <fullName evidence="6 7">Ribonuclease P protein component</fullName>
        <shortName evidence="6">RNase P protein</shortName>
        <shortName evidence="6">RNaseP protein</shortName>
        <ecNumber evidence="6 7">3.1.26.5</ecNumber>
    </recommendedName>
    <alternativeName>
        <fullName evidence="6">Protein C5</fullName>
    </alternativeName>
</protein>
<evidence type="ECO:0000256" key="4">
    <source>
        <dbReference type="ARBA" id="ARBA00022801"/>
    </source>
</evidence>
<dbReference type="InterPro" id="IPR014721">
    <property type="entry name" value="Ribsml_uS5_D2-typ_fold_subgr"/>
</dbReference>
<evidence type="ECO:0000256" key="1">
    <source>
        <dbReference type="ARBA" id="ARBA00022694"/>
    </source>
</evidence>
<keyword evidence="2 6" id="KW-0540">Nuclease</keyword>
<accession>A0ABP2A7T0</accession>
<dbReference type="SUPFAM" id="SSF54211">
    <property type="entry name" value="Ribosomal protein S5 domain 2-like"/>
    <property type="match status" value="1"/>
</dbReference>
<sequence>MQGAPAAGRRRGRLPRLRKRAEFKAAAGGRRFHTSRMSVQALLRGAQPRGGIIPAGPRFGLTVTKKTGGAVERNRIRRRLRAALGALAPRWPQADIDFVVVARRDALTAPFPALVEDLDRALATLTEKTTSTTFGAKRARAQSALAAAPFPGTETDRP</sequence>
<gene>
    <name evidence="6" type="primary">rnpA</name>
    <name evidence="8" type="ORF">Ga0061061_105254</name>
</gene>
<comment type="caution">
    <text evidence="8">The sequence shown here is derived from an EMBL/GenBank/DDBJ whole genome shotgun (WGS) entry which is preliminary data.</text>
</comment>
<proteinExistence type="inferred from homology"/>
<evidence type="ECO:0000256" key="5">
    <source>
        <dbReference type="ARBA" id="ARBA00022884"/>
    </source>
</evidence>
<keyword evidence="3 6" id="KW-0255">Endonuclease</keyword>
<keyword evidence="1 6" id="KW-0819">tRNA processing</keyword>
<dbReference type="RefSeq" id="WP_055459596.1">
    <property type="nucleotide sequence ID" value="NZ_CYHC01000005.1"/>
</dbReference>
<evidence type="ECO:0000256" key="3">
    <source>
        <dbReference type="ARBA" id="ARBA00022759"/>
    </source>
</evidence>
<comment type="function">
    <text evidence="6">RNaseP catalyzes the removal of the 5'-leader sequence from pre-tRNA to produce the mature 5'-terminus. It can also cleave other RNA substrates such as 4.5S RNA. The protein component plays an auxiliary but essential role in vivo by binding to the 5'-leader sequence and broadening the substrate specificity of the ribozyme.</text>
</comment>
<dbReference type="NCBIfam" id="TIGR00188">
    <property type="entry name" value="rnpA"/>
    <property type="match status" value="1"/>
</dbReference>
<comment type="catalytic activity">
    <reaction evidence="6">
        <text>Endonucleolytic cleavage of RNA, removing 5'-extranucleotides from tRNA precursor.</text>
        <dbReference type="EC" id="3.1.26.5"/>
    </reaction>
</comment>
<keyword evidence="4 6" id="KW-0378">Hydrolase</keyword>
<organism evidence="8 9">
    <name type="scientific">Chelatococcus sambhunathii</name>
    <dbReference type="NCBI Taxonomy" id="363953"/>
    <lineage>
        <taxon>Bacteria</taxon>
        <taxon>Pseudomonadati</taxon>
        <taxon>Pseudomonadota</taxon>
        <taxon>Alphaproteobacteria</taxon>
        <taxon>Hyphomicrobiales</taxon>
        <taxon>Chelatococcaceae</taxon>
        <taxon>Chelatococcus</taxon>
    </lineage>
</organism>
<dbReference type="Pfam" id="PF00825">
    <property type="entry name" value="Ribonuclease_P"/>
    <property type="match status" value="1"/>
</dbReference>
<reference evidence="8 9" key="1">
    <citation type="submission" date="2015-08" db="EMBL/GenBank/DDBJ databases">
        <authorList>
            <person name="Varghese N."/>
        </authorList>
    </citation>
    <scope>NUCLEOTIDE SEQUENCE [LARGE SCALE GENOMIC DNA]</scope>
    <source>
        <strain evidence="8 9">DSM 18167</strain>
    </source>
</reference>
<evidence type="ECO:0000313" key="8">
    <source>
        <dbReference type="EMBL" id="CUA88848.1"/>
    </source>
</evidence>
<evidence type="ECO:0000256" key="2">
    <source>
        <dbReference type="ARBA" id="ARBA00022722"/>
    </source>
</evidence>
<evidence type="ECO:0000313" key="9">
    <source>
        <dbReference type="Proteomes" id="UP000182178"/>
    </source>
</evidence>
<dbReference type="PANTHER" id="PTHR33992">
    <property type="entry name" value="RIBONUCLEASE P PROTEIN COMPONENT"/>
    <property type="match status" value="1"/>
</dbReference>
<dbReference type="InterPro" id="IPR000100">
    <property type="entry name" value="RNase_P"/>
</dbReference>
<comment type="subunit">
    <text evidence="6">Consists of a catalytic RNA component (M1 or rnpB) and a protein subunit.</text>
</comment>
<dbReference type="InterPro" id="IPR020568">
    <property type="entry name" value="Ribosomal_Su5_D2-typ_SF"/>
</dbReference>
<keyword evidence="9" id="KW-1185">Reference proteome</keyword>
<dbReference type="HAMAP" id="MF_00227">
    <property type="entry name" value="RNase_P"/>
    <property type="match status" value="1"/>
</dbReference>
<dbReference type="Proteomes" id="UP000182178">
    <property type="component" value="Unassembled WGS sequence"/>
</dbReference>
<evidence type="ECO:0000256" key="6">
    <source>
        <dbReference type="HAMAP-Rule" id="MF_00227"/>
    </source>
</evidence>